<keyword evidence="7" id="KW-0808">Transferase</keyword>
<dbReference type="InterPro" id="IPR011011">
    <property type="entry name" value="Znf_FYVE_PHD"/>
</dbReference>
<organism evidence="20 21">
    <name type="scientific">Eremothecium gossypii (strain ATCC 10895 / CBS 109.51 / FGSC 9923 / NRRL Y-1056)</name>
    <name type="common">Yeast</name>
    <name type="synonym">Ashbya gossypii</name>
    <dbReference type="NCBI Taxonomy" id="284811"/>
    <lineage>
        <taxon>Eukaryota</taxon>
        <taxon>Fungi</taxon>
        <taxon>Dikarya</taxon>
        <taxon>Ascomycota</taxon>
        <taxon>Saccharomycotina</taxon>
        <taxon>Saccharomycetes</taxon>
        <taxon>Saccharomycetales</taxon>
        <taxon>Saccharomycetaceae</taxon>
        <taxon>Eremothecium</taxon>
    </lineage>
</organism>
<evidence type="ECO:0000256" key="13">
    <source>
        <dbReference type="ARBA" id="ARBA00022833"/>
    </source>
</evidence>
<protein>
    <recommendedName>
        <fullName evidence="6">RING-type E3 ubiquitin transferase</fullName>
        <ecNumber evidence="6">2.3.2.27</ecNumber>
    </recommendedName>
</protein>
<dbReference type="InParanoid" id="Q75EW7"/>
<evidence type="ECO:0000256" key="9">
    <source>
        <dbReference type="ARBA" id="ARBA00022723"/>
    </source>
</evidence>
<dbReference type="SUPFAM" id="SSF57850">
    <property type="entry name" value="RING/U-box"/>
    <property type="match status" value="1"/>
</dbReference>
<evidence type="ECO:0000259" key="19">
    <source>
        <dbReference type="PROSITE" id="PS50178"/>
    </source>
</evidence>
<feature type="domain" description="FYVE-type" evidence="19">
    <location>
        <begin position="19"/>
        <end position="90"/>
    </location>
</feature>
<dbReference type="AlphaFoldDB" id="Q75EW7"/>
<dbReference type="KEGG" id="ago:AGOS_AAL039C"/>
<evidence type="ECO:0000313" key="20">
    <source>
        <dbReference type="EMBL" id="AAS50327.1"/>
    </source>
</evidence>
<evidence type="ECO:0000256" key="16">
    <source>
        <dbReference type="ARBA" id="ARBA00023288"/>
    </source>
</evidence>
<comment type="catalytic activity">
    <reaction evidence="1">
        <text>S-ubiquitinyl-[E2 ubiquitin-conjugating enzyme]-L-cysteine + [acceptor protein]-L-lysine = [E2 ubiquitin-conjugating enzyme]-L-cysteine + N(6)-ubiquitinyl-[acceptor protein]-L-lysine.</text>
        <dbReference type="EC" id="2.3.2.27"/>
    </reaction>
</comment>
<dbReference type="SMART" id="SM00064">
    <property type="entry name" value="FYVE"/>
    <property type="match status" value="1"/>
</dbReference>
<keyword evidence="12" id="KW-0833">Ubl conjugation pathway</keyword>
<keyword evidence="15" id="KW-0458">Lysosome</keyword>
<dbReference type="PROSITE" id="PS50089">
    <property type="entry name" value="ZF_RING_2"/>
    <property type="match status" value="1"/>
</dbReference>
<dbReference type="SMART" id="SM00184">
    <property type="entry name" value="RING"/>
    <property type="match status" value="1"/>
</dbReference>
<dbReference type="PANTHER" id="PTHR46661">
    <property type="entry name" value="E3 UBIQUITIN-PROTEIN LIGASE ZNRF1-LIKE PROTEIN"/>
    <property type="match status" value="1"/>
</dbReference>
<keyword evidence="13" id="KW-0862">Zinc</keyword>
<gene>
    <name evidence="20" type="ORF">AGOS_AAL039C</name>
</gene>
<dbReference type="SUPFAM" id="SSF57903">
    <property type="entry name" value="FYVE/PHD zinc finger"/>
    <property type="match status" value="1"/>
</dbReference>
<dbReference type="STRING" id="284811.Q75EW7"/>
<dbReference type="InterPro" id="IPR000306">
    <property type="entry name" value="Znf_FYVE"/>
</dbReference>
<dbReference type="HOGENOM" id="CLU_069851_0_0_1"/>
<keyword evidence="16" id="KW-0449">Lipoprotein</keyword>
<dbReference type="PANTHER" id="PTHR46661:SF4">
    <property type="entry name" value="RING-TYPE DOMAIN-CONTAINING PROTEIN"/>
    <property type="match status" value="1"/>
</dbReference>
<dbReference type="GO" id="GO:0061630">
    <property type="term" value="F:ubiquitin protein ligase activity"/>
    <property type="evidence" value="ECO:0007669"/>
    <property type="project" value="UniProtKB-EC"/>
</dbReference>
<reference evidence="21" key="2">
    <citation type="journal article" date="2013" name="G3 (Bethesda)">
        <title>Genomes of Ashbya fungi isolated from insects reveal four mating-type loci, numerous translocations, lack of transposons, and distinct gene duplications.</title>
        <authorList>
            <person name="Dietrich F.S."/>
            <person name="Voegeli S."/>
            <person name="Kuo S."/>
            <person name="Philippsen P."/>
        </authorList>
    </citation>
    <scope>GENOME REANNOTATION</scope>
    <source>
        <strain evidence="21">ATCC 10895 / CBS 109.51 / FGSC 9923 / NRRL Y-1056</strain>
    </source>
</reference>
<dbReference type="PROSITE" id="PS50178">
    <property type="entry name" value="ZF_FYVE"/>
    <property type="match status" value="1"/>
</dbReference>
<dbReference type="GO" id="GO:0016567">
    <property type="term" value="P:protein ubiquitination"/>
    <property type="evidence" value="ECO:0000318"/>
    <property type="project" value="GO_Central"/>
</dbReference>
<reference evidence="20 21" key="1">
    <citation type="journal article" date="2004" name="Science">
        <title>The Ashbya gossypii genome as a tool for mapping the ancient Saccharomyces cerevisiae genome.</title>
        <authorList>
            <person name="Dietrich F.S."/>
            <person name="Voegeli S."/>
            <person name="Brachat S."/>
            <person name="Lerch A."/>
            <person name="Gates K."/>
            <person name="Steiner S."/>
            <person name="Mohr C."/>
            <person name="Pohlmann R."/>
            <person name="Luedi P."/>
            <person name="Choi S."/>
            <person name="Wing R.A."/>
            <person name="Flavier A."/>
            <person name="Gaffney T.D."/>
            <person name="Philippsen P."/>
        </authorList>
    </citation>
    <scope>NUCLEOTIDE SEQUENCE [LARGE SCALE GENOMIC DNA]</scope>
    <source>
        <strain evidence="21">ATCC 10895 / CBS 109.51 / FGSC 9923 / NRRL Y-1056</strain>
    </source>
</reference>
<dbReference type="Gene3D" id="3.30.40.10">
    <property type="entry name" value="Zinc/RING finger domain, C3HC4 (zinc finger)"/>
    <property type="match status" value="2"/>
</dbReference>
<dbReference type="GeneID" id="4618796"/>
<dbReference type="EMBL" id="AE016814">
    <property type="protein sequence ID" value="AAS50327.1"/>
    <property type="molecule type" value="Genomic_DNA"/>
</dbReference>
<dbReference type="Pfam" id="PF01363">
    <property type="entry name" value="FYVE"/>
    <property type="match status" value="1"/>
</dbReference>
<dbReference type="InterPro" id="IPR013083">
    <property type="entry name" value="Znf_RING/FYVE/PHD"/>
</dbReference>
<dbReference type="InterPro" id="IPR051878">
    <property type="entry name" value="ZNRF_ubiq-protein_ligase"/>
</dbReference>
<evidence type="ECO:0000256" key="11">
    <source>
        <dbReference type="ARBA" id="ARBA00022771"/>
    </source>
</evidence>
<dbReference type="InterPro" id="IPR017455">
    <property type="entry name" value="Znf_FYVE-rel"/>
</dbReference>
<evidence type="ECO:0000256" key="6">
    <source>
        <dbReference type="ARBA" id="ARBA00012483"/>
    </source>
</evidence>
<feature type="domain" description="RING-type" evidence="18">
    <location>
        <begin position="224"/>
        <end position="280"/>
    </location>
</feature>
<evidence type="ECO:0000256" key="8">
    <source>
        <dbReference type="ARBA" id="ARBA00022707"/>
    </source>
</evidence>
<accession>Q75EW7</accession>
<dbReference type="FunCoup" id="Q75EW7">
    <property type="interactions" value="27"/>
</dbReference>
<evidence type="ECO:0000259" key="18">
    <source>
        <dbReference type="PROSITE" id="PS50089"/>
    </source>
</evidence>
<dbReference type="EC" id="2.3.2.27" evidence="6"/>
<dbReference type="InterPro" id="IPR001841">
    <property type="entry name" value="Znf_RING"/>
</dbReference>
<evidence type="ECO:0000256" key="4">
    <source>
        <dbReference type="ARBA" id="ARBA00004371"/>
    </source>
</evidence>
<evidence type="ECO:0000256" key="17">
    <source>
        <dbReference type="PROSITE-ProRule" id="PRU00175"/>
    </source>
</evidence>
<sequence>MQQEHNLEAINNFAIWQNDDLVSNCLHCHLKFTFLLRKHHCRCCGGIFCASCTQHFEHYDLSKVKVLQRCEGTVETAPYRTCDSCYENLLQRGLLAGAQDGPAGQVAGSSLREGVGDVEEPARKLVKDDTVRETVAEHGSEHSSTAVSVRARPEEYDHCPLCNADLSGDPEDTAAEHVQNCIARATSVQQHLVCESPGPMSYQNRILVSIVPGYTEGGGRLPECPICFEDMEPGQKVGRLECLCVFHNECIQMWLERKSRKTRSGGWPARSPKNFCPLHDAIV</sequence>
<evidence type="ECO:0000256" key="14">
    <source>
        <dbReference type="ARBA" id="ARBA00023136"/>
    </source>
</evidence>
<keyword evidence="8" id="KW-0519">Myristate</keyword>
<comment type="subcellular location">
    <subcellularLocation>
        <location evidence="3">Endosome</location>
    </subcellularLocation>
    <subcellularLocation>
        <location evidence="4">Lysosome</location>
    </subcellularLocation>
    <subcellularLocation>
        <location evidence="2">Membrane</location>
        <topology evidence="2">Peripheral membrane protein</topology>
    </subcellularLocation>
</comment>
<evidence type="ECO:0000256" key="10">
    <source>
        <dbReference type="ARBA" id="ARBA00022753"/>
    </source>
</evidence>
<dbReference type="GO" id="GO:0008270">
    <property type="term" value="F:zinc ion binding"/>
    <property type="evidence" value="ECO:0007669"/>
    <property type="project" value="UniProtKB-KW"/>
</dbReference>
<evidence type="ECO:0000256" key="15">
    <source>
        <dbReference type="ARBA" id="ARBA00023228"/>
    </source>
</evidence>
<dbReference type="RefSeq" id="NP_982503.1">
    <property type="nucleotide sequence ID" value="NM_207856.1"/>
</dbReference>
<evidence type="ECO:0000313" key="21">
    <source>
        <dbReference type="Proteomes" id="UP000000591"/>
    </source>
</evidence>
<dbReference type="Pfam" id="PF13639">
    <property type="entry name" value="zf-RING_2"/>
    <property type="match status" value="1"/>
</dbReference>
<dbReference type="OMA" id="NFCPLHD"/>
<evidence type="ECO:0000256" key="1">
    <source>
        <dbReference type="ARBA" id="ARBA00000900"/>
    </source>
</evidence>
<keyword evidence="14" id="KW-0472">Membrane</keyword>
<name>Q75EW7_EREGS</name>
<evidence type="ECO:0000256" key="3">
    <source>
        <dbReference type="ARBA" id="ARBA00004177"/>
    </source>
</evidence>
<keyword evidence="10" id="KW-0967">Endosome</keyword>
<comment type="pathway">
    <text evidence="5">Protein modification; protein ubiquitination.</text>
</comment>
<dbReference type="GO" id="GO:0032266">
    <property type="term" value="F:phosphatidylinositol-3-phosphate binding"/>
    <property type="evidence" value="ECO:0007669"/>
    <property type="project" value="UniProtKB-ARBA"/>
</dbReference>
<evidence type="ECO:0000256" key="12">
    <source>
        <dbReference type="ARBA" id="ARBA00022786"/>
    </source>
</evidence>
<proteinExistence type="predicted"/>
<evidence type="ECO:0000256" key="7">
    <source>
        <dbReference type="ARBA" id="ARBA00022679"/>
    </source>
</evidence>
<evidence type="ECO:0000256" key="5">
    <source>
        <dbReference type="ARBA" id="ARBA00004906"/>
    </source>
</evidence>
<keyword evidence="11 17" id="KW-0863">Zinc-finger</keyword>
<keyword evidence="9" id="KW-0479">Metal-binding</keyword>
<dbReference type="OrthoDB" id="660555at2759"/>
<dbReference type="Proteomes" id="UP000000591">
    <property type="component" value="Chromosome I"/>
</dbReference>
<dbReference type="eggNOG" id="KOG1729">
    <property type="taxonomic scope" value="Eukaryota"/>
</dbReference>
<dbReference type="GO" id="GO:0098588">
    <property type="term" value="C:bounding membrane of organelle"/>
    <property type="evidence" value="ECO:0007669"/>
    <property type="project" value="UniProtKB-ARBA"/>
</dbReference>
<keyword evidence="21" id="KW-1185">Reference proteome</keyword>
<dbReference type="GO" id="GO:0005768">
    <property type="term" value="C:endosome"/>
    <property type="evidence" value="ECO:0007669"/>
    <property type="project" value="UniProtKB-SubCell"/>
</dbReference>
<evidence type="ECO:0000256" key="2">
    <source>
        <dbReference type="ARBA" id="ARBA00004170"/>
    </source>
</evidence>